<keyword evidence="6" id="KW-0067">ATP-binding</keyword>
<dbReference type="Proteomes" id="UP000593568">
    <property type="component" value="Unassembled WGS sequence"/>
</dbReference>
<dbReference type="Pfam" id="PF07714">
    <property type="entry name" value="PK_Tyr_Ser-Thr"/>
    <property type="match status" value="1"/>
</dbReference>
<dbReference type="PROSITE" id="PS00108">
    <property type="entry name" value="PROTEIN_KINASE_ST"/>
    <property type="match status" value="1"/>
</dbReference>
<comment type="catalytic activity">
    <reaction evidence="7">
        <text>L-threonyl-[protein] + ATP = O-phospho-L-threonyl-[protein] + ADP + H(+)</text>
        <dbReference type="Rhea" id="RHEA:46608"/>
        <dbReference type="Rhea" id="RHEA-COMP:11060"/>
        <dbReference type="Rhea" id="RHEA-COMP:11605"/>
        <dbReference type="ChEBI" id="CHEBI:15378"/>
        <dbReference type="ChEBI" id="CHEBI:30013"/>
        <dbReference type="ChEBI" id="CHEBI:30616"/>
        <dbReference type="ChEBI" id="CHEBI:61977"/>
        <dbReference type="ChEBI" id="CHEBI:456216"/>
        <dbReference type="EC" id="2.7.11.1"/>
    </reaction>
</comment>
<dbReference type="InterPro" id="IPR011009">
    <property type="entry name" value="Kinase-like_dom_sf"/>
</dbReference>
<protein>
    <recommendedName>
        <fullName evidence="1">non-specific serine/threonine protein kinase</fullName>
        <ecNumber evidence="1">2.7.11.1</ecNumber>
    </recommendedName>
</protein>
<evidence type="ECO:0000256" key="3">
    <source>
        <dbReference type="ARBA" id="ARBA00022679"/>
    </source>
</evidence>
<dbReference type="GO" id="GO:0005886">
    <property type="term" value="C:plasma membrane"/>
    <property type="evidence" value="ECO:0007669"/>
    <property type="project" value="TreeGrafter"/>
</dbReference>
<keyword evidence="5" id="KW-0418">Kinase</keyword>
<dbReference type="PANTHER" id="PTHR27002">
    <property type="entry name" value="RECEPTOR-LIKE SERINE/THREONINE-PROTEIN KINASE SD1-8"/>
    <property type="match status" value="1"/>
</dbReference>
<dbReference type="FunFam" id="1.10.510.10:FF:001023">
    <property type="entry name" value="Os07g0541700 protein"/>
    <property type="match status" value="1"/>
</dbReference>
<keyword evidence="3" id="KW-0808">Transferase</keyword>
<comment type="caution">
    <text evidence="10">The sequence shown here is derived from an EMBL/GenBank/DDBJ whole genome shotgun (WGS) entry which is preliminary data.</text>
</comment>
<dbReference type="SUPFAM" id="SSF56112">
    <property type="entry name" value="Protein kinase-like (PK-like)"/>
    <property type="match status" value="1"/>
</dbReference>
<dbReference type="Gene3D" id="3.30.200.20">
    <property type="entry name" value="Phosphorylase Kinase, domain 1"/>
    <property type="match status" value="1"/>
</dbReference>
<dbReference type="FunFam" id="3.30.200.20:FF:001120">
    <property type="entry name" value="Putative DUF26-domain receptor-like protein kinase family protein"/>
    <property type="match status" value="1"/>
</dbReference>
<dbReference type="SMART" id="SM00220">
    <property type="entry name" value="S_TKc"/>
    <property type="match status" value="1"/>
</dbReference>
<keyword evidence="11" id="KW-1185">Reference proteome</keyword>
<dbReference type="Gene3D" id="1.10.510.10">
    <property type="entry name" value="Transferase(Phosphotransferase) domain 1"/>
    <property type="match status" value="1"/>
</dbReference>
<dbReference type="InterPro" id="IPR001245">
    <property type="entry name" value="Ser-Thr/Tyr_kinase_cat_dom"/>
</dbReference>
<dbReference type="InterPro" id="IPR008271">
    <property type="entry name" value="Ser/Thr_kinase_AS"/>
</dbReference>
<dbReference type="AlphaFoldDB" id="A0A7J9EZY1"/>
<evidence type="ECO:0000256" key="4">
    <source>
        <dbReference type="ARBA" id="ARBA00022741"/>
    </source>
</evidence>
<evidence type="ECO:0000313" key="10">
    <source>
        <dbReference type="EMBL" id="MBA0778471.1"/>
    </source>
</evidence>
<organism evidence="10 11">
    <name type="scientific">Gossypium trilobum</name>
    <dbReference type="NCBI Taxonomy" id="34281"/>
    <lineage>
        <taxon>Eukaryota</taxon>
        <taxon>Viridiplantae</taxon>
        <taxon>Streptophyta</taxon>
        <taxon>Embryophyta</taxon>
        <taxon>Tracheophyta</taxon>
        <taxon>Spermatophyta</taxon>
        <taxon>Magnoliopsida</taxon>
        <taxon>eudicotyledons</taxon>
        <taxon>Gunneridae</taxon>
        <taxon>Pentapetalae</taxon>
        <taxon>rosids</taxon>
        <taxon>malvids</taxon>
        <taxon>Malvales</taxon>
        <taxon>Malvaceae</taxon>
        <taxon>Malvoideae</taxon>
        <taxon>Gossypium</taxon>
    </lineage>
</organism>
<accession>A0A7J9EZY1</accession>
<reference evidence="10 11" key="1">
    <citation type="journal article" date="2019" name="Genome Biol. Evol.">
        <title>Insights into the evolution of the New World diploid cottons (Gossypium, subgenus Houzingenia) based on genome sequencing.</title>
        <authorList>
            <person name="Grover C.E."/>
            <person name="Arick M.A. 2nd"/>
            <person name="Thrash A."/>
            <person name="Conover J.L."/>
            <person name="Sanders W.S."/>
            <person name="Peterson D.G."/>
            <person name="Frelichowski J.E."/>
            <person name="Scheffler J.A."/>
            <person name="Scheffler B.E."/>
            <person name="Wendel J.F."/>
        </authorList>
    </citation>
    <scope>NUCLEOTIDE SEQUENCE [LARGE SCALE GENOMIC DNA]</scope>
    <source>
        <strain evidence="10">8</strain>
        <tissue evidence="10">Leaf</tissue>
    </source>
</reference>
<sequence length="288" mass="32673">MPSRRDRGESSQCHSECTTRALREWVGENVTGRSSKPVTVAPNASNGGLLDICWKDCKCLGVEAEKDLGCRFLLGHYEEGVLDGLSFQLIIHNCPKSENLDIDFNLYGNGSNDHSTAFHSGTLSDGQEVAIKRLSSGSSQGLLELKKDLILIAKLQDTNHVRLLGFCVQGEEKMLVYEYMPNKSLDTFIFDDSKMKLLNWDKRFSIIEEITQGLLYLHKYSRLRIIHRDLKLSNILLDENMNPKISDFGLAKIYTKRMKLDQIRNRLSAHSKYTLPVSMSCPTKEYGY</sequence>
<keyword evidence="2" id="KW-0723">Serine/threonine-protein kinase</keyword>
<evidence type="ECO:0000256" key="7">
    <source>
        <dbReference type="ARBA" id="ARBA00047899"/>
    </source>
</evidence>
<comment type="catalytic activity">
    <reaction evidence="8">
        <text>L-seryl-[protein] + ATP = O-phospho-L-seryl-[protein] + ADP + H(+)</text>
        <dbReference type="Rhea" id="RHEA:17989"/>
        <dbReference type="Rhea" id="RHEA-COMP:9863"/>
        <dbReference type="Rhea" id="RHEA-COMP:11604"/>
        <dbReference type="ChEBI" id="CHEBI:15378"/>
        <dbReference type="ChEBI" id="CHEBI:29999"/>
        <dbReference type="ChEBI" id="CHEBI:30616"/>
        <dbReference type="ChEBI" id="CHEBI:83421"/>
        <dbReference type="ChEBI" id="CHEBI:456216"/>
        <dbReference type="EC" id="2.7.11.1"/>
    </reaction>
</comment>
<evidence type="ECO:0000256" key="1">
    <source>
        <dbReference type="ARBA" id="ARBA00012513"/>
    </source>
</evidence>
<proteinExistence type="predicted"/>
<evidence type="ECO:0000256" key="2">
    <source>
        <dbReference type="ARBA" id="ARBA00022527"/>
    </source>
</evidence>
<dbReference type="PANTHER" id="PTHR27002:SF1063">
    <property type="entry name" value="RECEPTOR-LIKE SERINE_THREONINE-PROTEIN KINASE"/>
    <property type="match status" value="1"/>
</dbReference>
<keyword evidence="4" id="KW-0547">Nucleotide-binding</keyword>
<dbReference type="PROSITE" id="PS50011">
    <property type="entry name" value="PROTEIN_KINASE_DOM"/>
    <property type="match status" value="1"/>
</dbReference>
<evidence type="ECO:0000256" key="5">
    <source>
        <dbReference type="ARBA" id="ARBA00022777"/>
    </source>
</evidence>
<gene>
    <name evidence="10" type="ORF">Gotri_006330</name>
</gene>
<evidence type="ECO:0000256" key="6">
    <source>
        <dbReference type="ARBA" id="ARBA00022840"/>
    </source>
</evidence>
<evidence type="ECO:0000313" key="11">
    <source>
        <dbReference type="Proteomes" id="UP000593568"/>
    </source>
</evidence>
<evidence type="ECO:0000259" key="9">
    <source>
        <dbReference type="PROSITE" id="PS50011"/>
    </source>
</evidence>
<name>A0A7J9EZY1_9ROSI</name>
<dbReference type="GO" id="GO:0005524">
    <property type="term" value="F:ATP binding"/>
    <property type="evidence" value="ECO:0007669"/>
    <property type="project" value="UniProtKB-KW"/>
</dbReference>
<dbReference type="GO" id="GO:0004674">
    <property type="term" value="F:protein serine/threonine kinase activity"/>
    <property type="evidence" value="ECO:0007669"/>
    <property type="project" value="UniProtKB-KW"/>
</dbReference>
<dbReference type="EMBL" id="JABEZW010000010">
    <property type="protein sequence ID" value="MBA0778471.1"/>
    <property type="molecule type" value="Genomic_DNA"/>
</dbReference>
<evidence type="ECO:0000256" key="8">
    <source>
        <dbReference type="ARBA" id="ARBA00048679"/>
    </source>
</evidence>
<dbReference type="EC" id="2.7.11.1" evidence="1"/>
<feature type="domain" description="Protein kinase" evidence="9">
    <location>
        <begin position="101"/>
        <end position="288"/>
    </location>
</feature>
<dbReference type="InterPro" id="IPR000719">
    <property type="entry name" value="Prot_kinase_dom"/>
</dbReference>